<proteinExistence type="predicted"/>
<organism evidence="1 2">
    <name type="scientific">Liparis tanakae</name>
    <name type="common">Tanaka's snailfish</name>
    <dbReference type="NCBI Taxonomy" id="230148"/>
    <lineage>
        <taxon>Eukaryota</taxon>
        <taxon>Metazoa</taxon>
        <taxon>Chordata</taxon>
        <taxon>Craniata</taxon>
        <taxon>Vertebrata</taxon>
        <taxon>Euteleostomi</taxon>
        <taxon>Actinopterygii</taxon>
        <taxon>Neopterygii</taxon>
        <taxon>Teleostei</taxon>
        <taxon>Neoteleostei</taxon>
        <taxon>Acanthomorphata</taxon>
        <taxon>Eupercaria</taxon>
        <taxon>Perciformes</taxon>
        <taxon>Cottioidei</taxon>
        <taxon>Cottales</taxon>
        <taxon>Liparidae</taxon>
        <taxon>Liparis</taxon>
    </lineage>
</organism>
<dbReference type="EMBL" id="SRLO01000517">
    <property type="protein sequence ID" value="TNN53419.1"/>
    <property type="molecule type" value="Genomic_DNA"/>
</dbReference>
<keyword evidence="2" id="KW-1185">Reference proteome</keyword>
<dbReference type="Proteomes" id="UP000314294">
    <property type="component" value="Unassembled WGS sequence"/>
</dbReference>
<comment type="caution">
    <text evidence="1">The sequence shown here is derived from an EMBL/GenBank/DDBJ whole genome shotgun (WGS) entry which is preliminary data.</text>
</comment>
<evidence type="ECO:0000313" key="1">
    <source>
        <dbReference type="EMBL" id="TNN53419.1"/>
    </source>
</evidence>
<sequence length="109" mass="11809">MSVLVTPYFSEALRNWEICSICLKAAVELWIFFTGFSAPGLEAHLSGLWLRHAGAALTADPLHQHQLQLGVVLAVDLVLDVPAHAEGGTFVSHADSLRETEEGRDTASQ</sequence>
<gene>
    <name evidence="1" type="ORF">EYF80_036406</name>
</gene>
<accession>A0A4Z2GJG7</accession>
<evidence type="ECO:0000313" key="2">
    <source>
        <dbReference type="Proteomes" id="UP000314294"/>
    </source>
</evidence>
<reference evidence="1 2" key="1">
    <citation type="submission" date="2019-03" db="EMBL/GenBank/DDBJ databases">
        <title>First draft genome of Liparis tanakae, snailfish: a comprehensive survey of snailfish specific genes.</title>
        <authorList>
            <person name="Kim W."/>
            <person name="Song I."/>
            <person name="Jeong J.-H."/>
            <person name="Kim D."/>
            <person name="Kim S."/>
            <person name="Ryu S."/>
            <person name="Song J.Y."/>
            <person name="Lee S.K."/>
        </authorList>
    </citation>
    <scope>NUCLEOTIDE SEQUENCE [LARGE SCALE GENOMIC DNA]</scope>
    <source>
        <tissue evidence="1">Muscle</tissue>
    </source>
</reference>
<name>A0A4Z2GJG7_9TELE</name>
<dbReference type="AlphaFoldDB" id="A0A4Z2GJG7"/>
<protein>
    <submittedName>
        <fullName evidence="1">Uncharacterized protein</fullName>
    </submittedName>
</protein>